<proteinExistence type="predicted"/>
<evidence type="ECO:0000256" key="1">
    <source>
        <dbReference type="ARBA" id="ARBA00022801"/>
    </source>
</evidence>
<dbReference type="InterPro" id="IPR000073">
    <property type="entry name" value="AB_hydrolase_1"/>
</dbReference>
<name>A0ABQ4VCK4_9MYCO</name>
<evidence type="ECO:0000259" key="2">
    <source>
        <dbReference type="Pfam" id="PF12697"/>
    </source>
</evidence>
<dbReference type="InterPro" id="IPR050266">
    <property type="entry name" value="AB_hydrolase_sf"/>
</dbReference>
<accession>A0ABQ4VCK4</accession>
<comment type="caution">
    <text evidence="3">The sequence shown here is derived from an EMBL/GenBank/DDBJ whole genome shotgun (WGS) entry which is preliminary data.</text>
</comment>
<keyword evidence="1" id="KW-0378">Hydrolase</keyword>
<gene>
    <name evidence="3" type="ORF">NGTWS1702_15130</name>
</gene>
<evidence type="ECO:0000313" key="3">
    <source>
        <dbReference type="EMBL" id="GJF13979.1"/>
    </source>
</evidence>
<dbReference type="InterPro" id="IPR000639">
    <property type="entry name" value="Epox_hydrolase-like"/>
</dbReference>
<dbReference type="PRINTS" id="PR00111">
    <property type="entry name" value="ABHYDROLASE"/>
</dbReference>
<organism evidence="3 4">
    <name type="scientific">Mycolicibacterium cyprinidarum</name>
    <dbReference type="NCBI Taxonomy" id="2860311"/>
    <lineage>
        <taxon>Bacteria</taxon>
        <taxon>Bacillati</taxon>
        <taxon>Actinomycetota</taxon>
        <taxon>Actinomycetes</taxon>
        <taxon>Mycobacteriales</taxon>
        <taxon>Mycobacteriaceae</taxon>
        <taxon>Mycolicibacterium</taxon>
    </lineage>
</organism>
<dbReference type="PRINTS" id="PR00412">
    <property type="entry name" value="EPOXHYDRLASE"/>
</dbReference>
<reference evidence="3 4" key="1">
    <citation type="submission" date="2021-08" db="EMBL/GenBank/DDBJ databases">
        <title>Draft genome sequence of Mycolicibacterium sp. NGTWS1702 strain.</title>
        <authorList>
            <person name="Matsumoto M."/>
            <person name="Tang B.C.C."/>
            <person name="Machida Y."/>
            <person name="Matoyama H."/>
            <person name="Kishihara T."/>
            <person name="Sato S."/>
            <person name="Kondo I."/>
            <person name="Sano M."/>
            <person name="Kato G."/>
        </authorList>
    </citation>
    <scope>NUCLEOTIDE SEQUENCE [LARGE SCALE GENOMIC DNA]</scope>
    <source>
        <strain evidence="3 4">NGTWSNA01</strain>
    </source>
</reference>
<dbReference type="InterPro" id="IPR029058">
    <property type="entry name" value="AB_hydrolase_fold"/>
</dbReference>
<dbReference type="Pfam" id="PF12697">
    <property type="entry name" value="Abhydrolase_6"/>
    <property type="match status" value="1"/>
</dbReference>
<dbReference type="EMBL" id="BPRH01001597">
    <property type="protein sequence ID" value="GJF13979.1"/>
    <property type="molecule type" value="Genomic_DNA"/>
</dbReference>
<evidence type="ECO:0000313" key="4">
    <source>
        <dbReference type="Proteomes" id="UP001060504"/>
    </source>
</evidence>
<protein>
    <submittedName>
        <fullName evidence="3">Non-heme bromoperoxidase BpoC</fullName>
    </submittedName>
</protein>
<keyword evidence="4" id="KW-1185">Reference proteome</keyword>
<dbReference type="PANTHER" id="PTHR43798:SF31">
    <property type="entry name" value="AB HYDROLASE SUPERFAMILY PROTEIN YCLE"/>
    <property type="match status" value="1"/>
</dbReference>
<dbReference type="PANTHER" id="PTHR43798">
    <property type="entry name" value="MONOACYLGLYCEROL LIPASE"/>
    <property type="match status" value="1"/>
</dbReference>
<dbReference type="SUPFAM" id="SSF53474">
    <property type="entry name" value="alpha/beta-Hydrolases"/>
    <property type="match status" value="1"/>
</dbReference>
<dbReference type="Gene3D" id="3.40.50.1820">
    <property type="entry name" value="alpha/beta hydrolase"/>
    <property type="match status" value="1"/>
</dbReference>
<dbReference type="Proteomes" id="UP001060504">
    <property type="component" value="Unassembled WGS sequence"/>
</dbReference>
<sequence length="261" mass="28691">MNLAFDERGSGEPVLFIAGRGGAGRTWHLHQVPVFVRAGYRCVTFDNRGIGTTENAEGFTTETMVGDVAELIERLELAPVRIVGVSMGAYIAQELMVARPELVRSAVLMATRGRHDRTREFFWSGELALAESGLQLPVEFEAKVRLLESFSPKTLNDDSAVRDWIDMFTMWPQKPTPGTRTQLSIAPESSRLAAYQNVATPTLVIGFADDVVLPSYLGREVAHALPNGRFLEIPGTGHLGFIEKPQVVNTAILNFFADSLT</sequence>
<feature type="domain" description="AB hydrolase-1" evidence="2">
    <location>
        <begin position="14"/>
        <end position="249"/>
    </location>
</feature>